<name>G8YL52_PICSO</name>
<evidence type="ECO:0000313" key="2">
    <source>
        <dbReference type="EMBL" id="CCE88786.1"/>
    </source>
</evidence>
<protein>
    <submittedName>
        <fullName evidence="2">Piso0_001568 protein</fullName>
    </submittedName>
</protein>
<proteinExistence type="predicted"/>
<reference evidence="2 3" key="1">
    <citation type="journal article" date="2012" name="G3 (Bethesda)">
        <title>Pichia sorbitophila, an interspecies yeast hybrid reveals early steps of genome resolution following polyploidization.</title>
        <authorList>
            <person name="Leh Louis V."/>
            <person name="Despons L."/>
            <person name="Friedrich A."/>
            <person name="Martin T."/>
            <person name="Durrens P."/>
            <person name="Casaregola S."/>
            <person name="Neuveglise C."/>
            <person name="Fairhead C."/>
            <person name="Marck C."/>
            <person name="Cruz J.A."/>
            <person name="Straub M.L."/>
            <person name="Kugler V."/>
            <person name="Sacerdot C."/>
            <person name="Uzunov Z."/>
            <person name="Thierry A."/>
            <person name="Weiss S."/>
            <person name="Bleykasten C."/>
            <person name="De Montigny J."/>
            <person name="Jacques N."/>
            <person name="Jung P."/>
            <person name="Lemaire M."/>
            <person name="Mallet S."/>
            <person name="Morel G."/>
            <person name="Richard G.F."/>
            <person name="Sarkar A."/>
            <person name="Savel G."/>
            <person name="Schacherer J."/>
            <person name="Seret M.L."/>
            <person name="Talla E."/>
            <person name="Samson G."/>
            <person name="Jubin C."/>
            <person name="Poulain J."/>
            <person name="Vacherie B."/>
            <person name="Barbe V."/>
            <person name="Pelletier E."/>
            <person name="Sherman D.J."/>
            <person name="Westhof E."/>
            <person name="Weissenbach J."/>
            <person name="Baret P.V."/>
            <person name="Wincker P."/>
            <person name="Gaillardin C."/>
            <person name="Dujon B."/>
            <person name="Souciet J.L."/>
        </authorList>
    </citation>
    <scope>NUCLEOTIDE SEQUENCE [LARGE SCALE GENOMIC DNA]</scope>
    <source>
        <strain evidence="3">ATCC MYA-4447 / BCRC 22081 / CBS 7064 / NBRC 10061 / NRRL Y-12695</strain>
    </source>
</reference>
<dbReference type="EMBL" id="FO082054">
    <property type="protein sequence ID" value="CCE88786.1"/>
    <property type="molecule type" value="Genomic_DNA"/>
</dbReference>
<dbReference type="AlphaFoldDB" id="G8YL52"/>
<dbReference type="InParanoid" id="G8YL52"/>
<sequence length="276" mass="31906">MTKLLECRETQTRKNKHCGSTVKQFLERKRNGIKVSAVARKDNTKINWNYPAEEANTITRVIIPEDVLKRRKERTVSPLSGPLALLEDKGSSFLSDFDSDSDKESNLGLHTERANSTSTSVYEIDDFILDRKAKSSFASEQLNKIQGIHRSINLRYDWIDRQIQDLTYFNENSFEALSNLSDKSDKTSDRVISMREDISRLKRFFKELNEHEDGHTNKRRDKPLSKLHPAIVAAIATDATLSDPSDASEAGRREAYGYRLFTLFFILAFYWYFSFR</sequence>
<evidence type="ECO:0000256" key="1">
    <source>
        <dbReference type="SAM" id="Phobius"/>
    </source>
</evidence>
<keyword evidence="1" id="KW-0812">Transmembrane</keyword>
<accession>G8YL52</accession>
<evidence type="ECO:0000313" key="3">
    <source>
        <dbReference type="Proteomes" id="UP000005222"/>
    </source>
</evidence>
<keyword evidence="1" id="KW-1133">Transmembrane helix</keyword>
<dbReference type="HOGENOM" id="CLU_1001541_0_0_1"/>
<keyword evidence="1" id="KW-0472">Membrane</keyword>
<gene>
    <name evidence="2" type="primary">Piso0_001568</name>
    <name evidence="2" type="ORF">GNLVRS01_PISO0F09245g</name>
</gene>
<feature type="transmembrane region" description="Helical" evidence="1">
    <location>
        <begin position="256"/>
        <end position="273"/>
    </location>
</feature>
<keyword evidence="3" id="KW-1185">Reference proteome</keyword>
<organism evidence="2 3">
    <name type="scientific">Pichia sorbitophila (strain ATCC MYA-4447 / BCRC 22081 / CBS 7064 / NBRC 10061 / NRRL Y-12695)</name>
    <name type="common">Hybrid yeast</name>
    <dbReference type="NCBI Taxonomy" id="559304"/>
    <lineage>
        <taxon>Eukaryota</taxon>
        <taxon>Fungi</taxon>
        <taxon>Dikarya</taxon>
        <taxon>Ascomycota</taxon>
        <taxon>Saccharomycotina</taxon>
        <taxon>Pichiomycetes</taxon>
        <taxon>Debaryomycetaceae</taxon>
        <taxon>Millerozyma</taxon>
    </lineage>
</organism>
<dbReference type="Proteomes" id="UP000005222">
    <property type="component" value="Chromosome F"/>
</dbReference>